<evidence type="ECO:0008006" key="3">
    <source>
        <dbReference type="Google" id="ProtNLM"/>
    </source>
</evidence>
<dbReference type="InterPro" id="IPR036249">
    <property type="entry name" value="Thioredoxin-like_sf"/>
</dbReference>
<dbReference type="Gene3D" id="3.40.30.10">
    <property type="entry name" value="Glutaredoxin"/>
    <property type="match status" value="1"/>
</dbReference>
<comment type="caution">
    <text evidence="1">The sequence shown here is derived from an EMBL/GenBank/DDBJ whole genome shotgun (WGS) entry which is preliminary data.</text>
</comment>
<protein>
    <recommendedName>
        <fullName evidence="3">Thioredoxin domain-containing protein</fullName>
    </recommendedName>
</protein>
<evidence type="ECO:0000313" key="1">
    <source>
        <dbReference type="EMBL" id="HIT98497.1"/>
    </source>
</evidence>
<organism evidence="1 2">
    <name type="scientific">Candidatus Merdimorpha stercoravium</name>
    <dbReference type="NCBI Taxonomy" id="2840863"/>
    <lineage>
        <taxon>Bacteria</taxon>
        <taxon>Pseudomonadati</taxon>
        <taxon>Bacteroidota</taxon>
        <taxon>Flavobacteriia</taxon>
        <taxon>Flavobacteriales</taxon>
        <taxon>Candidatus Merdimorpha</taxon>
    </lineage>
</organism>
<name>A0A9D1HCJ6_9FLAO</name>
<reference evidence="1" key="1">
    <citation type="submission" date="2020-10" db="EMBL/GenBank/DDBJ databases">
        <authorList>
            <person name="Gilroy R."/>
        </authorList>
    </citation>
    <scope>NUCLEOTIDE SEQUENCE</scope>
    <source>
        <strain evidence="1">1383</strain>
    </source>
</reference>
<reference evidence="1" key="2">
    <citation type="journal article" date="2021" name="PeerJ">
        <title>Extensive microbial diversity within the chicken gut microbiome revealed by metagenomics and culture.</title>
        <authorList>
            <person name="Gilroy R."/>
            <person name="Ravi A."/>
            <person name="Getino M."/>
            <person name="Pursley I."/>
            <person name="Horton D.L."/>
            <person name="Alikhan N.F."/>
            <person name="Baker D."/>
            <person name="Gharbi K."/>
            <person name="Hall N."/>
            <person name="Watson M."/>
            <person name="Adriaenssens E.M."/>
            <person name="Foster-Nyarko E."/>
            <person name="Jarju S."/>
            <person name="Secka A."/>
            <person name="Antonio M."/>
            <person name="Oren A."/>
            <person name="Chaudhuri R.R."/>
            <person name="La Ragione R."/>
            <person name="Hildebrand F."/>
            <person name="Pallen M.J."/>
        </authorList>
    </citation>
    <scope>NUCLEOTIDE SEQUENCE</scope>
    <source>
        <strain evidence="1">1383</strain>
    </source>
</reference>
<dbReference type="PROSITE" id="PS51257">
    <property type="entry name" value="PROKAR_LIPOPROTEIN"/>
    <property type="match status" value="1"/>
</dbReference>
<proteinExistence type="predicted"/>
<dbReference type="Proteomes" id="UP000824161">
    <property type="component" value="Unassembled WGS sequence"/>
</dbReference>
<evidence type="ECO:0000313" key="2">
    <source>
        <dbReference type="Proteomes" id="UP000824161"/>
    </source>
</evidence>
<dbReference type="EMBL" id="DVLY01000167">
    <property type="protein sequence ID" value="HIT98497.1"/>
    <property type="molecule type" value="Genomic_DNA"/>
</dbReference>
<accession>A0A9D1HCJ6</accession>
<dbReference type="AlphaFoldDB" id="A0A9D1HCJ6"/>
<dbReference type="SUPFAM" id="SSF52833">
    <property type="entry name" value="Thioredoxin-like"/>
    <property type="match status" value="1"/>
</dbReference>
<gene>
    <name evidence="1" type="ORF">IAC44_06645</name>
</gene>
<sequence>MKRILLFLFLFLFLAVLAAGCRGREEKALETFTGRIVRLPQGLEYRSLGDSLCPVPVDSLRMVVYINSECERCAAQTSEWAKREQEFLQAGEVAILYYVRASDFPQVRTLLERAGLSSPVFIDPESDLLYQNGIPESLTPLHTFLLDGQGRVVLYGDPLDNPFLYRRYRDAIRRLSPHRK</sequence>